<dbReference type="Proteomes" id="UP001165653">
    <property type="component" value="Unassembled WGS sequence"/>
</dbReference>
<evidence type="ECO:0000313" key="2">
    <source>
        <dbReference type="Proteomes" id="UP001165653"/>
    </source>
</evidence>
<gene>
    <name evidence="1" type="ORF">OJ996_07915</name>
</gene>
<dbReference type="PANTHER" id="PTHR38567">
    <property type="entry name" value="DUF4291 DOMAIN-CONTAINING PROTEIN"/>
    <property type="match status" value="1"/>
</dbReference>
<name>A0ABT3G0X5_9BACT</name>
<comment type="caution">
    <text evidence="1">The sequence shown here is derived from an EMBL/GenBank/DDBJ whole genome shotgun (WGS) entry which is preliminary data.</text>
</comment>
<dbReference type="PANTHER" id="PTHR38567:SF1">
    <property type="entry name" value="DUF4291 DOMAIN-CONTAINING PROTEIN"/>
    <property type="match status" value="1"/>
</dbReference>
<dbReference type="EMBL" id="JAPDDR010000003">
    <property type="protein sequence ID" value="MCW1913495.1"/>
    <property type="molecule type" value="Genomic_DNA"/>
</dbReference>
<keyword evidence="2" id="KW-1185">Reference proteome</keyword>
<protein>
    <submittedName>
        <fullName evidence="1">DUF4291 domain-containing protein</fullName>
    </submittedName>
</protein>
<sequence>MKLADYNEVVTTWPAEGRHILASHDEDSVVVYQAYRPAIGRYAAENQRLGGDFSFSRMSWIKPNFLWMMYRSGWGTKEGQEITLAVTIPRSFFDEMLAAAVVSSFDSTRYRDTDQWKADLERSEVRLQWDPDHAPDGTSQKRRAIQLGLRGEMLRRYAERELIRIEDISDFVAAQRTRVSAGNHGLSIPFETVYRPGREDAAANVGLDLFDYGCPPVSLTIPI</sequence>
<organism evidence="1 2">
    <name type="scientific">Luteolibacter rhizosphaerae</name>
    <dbReference type="NCBI Taxonomy" id="2989719"/>
    <lineage>
        <taxon>Bacteria</taxon>
        <taxon>Pseudomonadati</taxon>
        <taxon>Verrucomicrobiota</taxon>
        <taxon>Verrucomicrobiia</taxon>
        <taxon>Verrucomicrobiales</taxon>
        <taxon>Verrucomicrobiaceae</taxon>
        <taxon>Luteolibacter</taxon>
    </lineage>
</organism>
<dbReference type="Pfam" id="PF14124">
    <property type="entry name" value="DUF4291"/>
    <property type="match status" value="1"/>
</dbReference>
<accession>A0ABT3G0X5</accession>
<dbReference type="RefSeq" id="WP_264512996.1">
    <property type="nucleotide sequence ID" value="NZ_JAPDDR010000003.1"/>
</dbReference>
<proteinExistence type="predicted"/>
<dbReference type="InterPro" id="IPR025633">
    <property type="entry name" value="DUF4291"/>
</dbReference>
<reference evidence="1" key="1">
    <citation type="submission" date="2022-10" db="EMBL/GenBank/DDBJ databases">
        <title>Luteolibacter sp. GHJ8, whole genome shotgun sequencing project.</title>
        <authorList>
            <person name="Zhao G."/>
            <person name="Shen L."/>
        </authorList>
    </citation>
    <scope>NUCLEOTIDE SEQUENCE</scope>
    <source>
        <strain evidence="1">GHJ8</strain>
    </source>
</reference>
<evidence type="ECO:0000313" key="1">
    <source>
        <dbReference type="EMBL" id="MCW1913495.1"/>
    </source>
</evidence>